<feature type="coiled-coil region" evidence="5">
    <location>
        <begin position="345"/>
        <end position="488"/>
    </location>
</feature>
<dbReference type="GO" id="GO:0048311">
    <property type="term" value="P:mitochondrion distribution"/>
    <property type="evidence" value="ECO:0007669"/>
    <property type="project" value="TreeGrafter"/>
</dbReference>
<evidence type="ECO:0000313" key="9">
    <source>
        <dbReference type="EMBL" id="CAE1290456.1"/>
    </source>
</evidence>
<name>A0A812DAJ0_ACAPH</name>
<evidence type="ECO:0000256" key="1">
    <source>
        <dbReference type="ARBA" id="ARBA00004173"/>
    </source>
</evidence>
<feature type="domain" description="HAP1 N-terminal" evidence="8">
    <location>
        <begin position="112"/>
        <end position="488"/>
    </location>
</feature>
<dbReference type="GO" id="GO:0047496">
    <property type="term" value="P:vesicle transport along microtubule"/>
    <property type="evidence" value="ECO:0007669"/>
    <property type="project" value="TreeGrafter"/>
</dbReference>
<dbReference type="GO" id="GO:0005739">
    <property type="term" value="C:mitochondrion"/>
    <property type="evidence" value="ECO:0007669"/>
    <property type="project" value="UniProtKB-SubCell"/>
</dbReference>
<feature type="compositionally biased region" description="Low complexity" evidence="6">
    <location>
        <begin position="1004"/>
        <end position="1014"/>
    </location>
</feature>
<comment type="subcellular location">
    <subcellularLocation>
        <location evidence="1">Mitochondrion</location>
    </subcellularLocation>
</comment>
<proteinExistence type="inferred from homology"/>
<comment type="similarity">
    <text evidence="2">Belongs to the milton family.</text>
</comment>
<dbReference type="OrthoDB" id="10067624at2759"/>
<feature type="region of interest" description="Disordered" evidence="6">
    <location>
        <begin position="548"/>
        <end position="579"/>
    </location>
</feature>
<dbReference type="AlphaFoldDB" id="A0A812DAJ0"/>
<dbReference type="Pfam" id="PF12448">
    <property type="entry name" value="Milton"/>
    <property type="match status" value="1"/>
</dbReference>
<dbReference type="InterPro" id="IPR051946">
    <property type="entry name" value="Intracell_Traff-Reg"/>
</dbReference>
<dbReference type="GO" id="GO:0031410">
    <property type="term" value="C:cytoplasmic vesicle"/>
    <property type="evidence" value="ECO:0007669"/>
    <property type="project" value="TreeGrafter"/>
</dbReference>
<dbReference type="SMART" id="SM01423">
    <property type="entry name" value="Milton"/>
    <property type="match status" value="1"/>
</dbReference>
<evidence type="ECO:0000313" key="10">
    <source>
        <dbReference type="Proteomes" id="UP000597762"/>
    </source>
</evidence>
<keyword evidence="4" id="KW-0496">Mitochondrion</keyword>
<feature type="compositionally biased region" description="Polar residues" evidence="6">
    <location>
        <begin position="868"/>
        <end position="892"/>
    </location>
</feature>
<evidence type="ECO:0000259" key="7">
    <source>
        <dbReference type="SMART" id="SM01423"/>
    </source>
</evidence>
<feature type="coiled-coil region" evidence="5">
    <location>
        <begin position="261"/>
        <end position="295"/>
    </location>
</feature>
<evidence type="ECO:0000256" key="2">
    <source>
        <dbReference type="ARBA" id="ARBA00007007"/>
    </source>
</evidence>
<feature type="region of interest" description="Disordered" evidence="6">
    <location>
        <begin position="798"/>
        <end position="823"/>
    </location>
</feature>
<evidence type="ECO:0000256" key="3">
    <source>
        <dbReference type="ARBA" id="ARBA00023054"/>
    </source>
</evidence>
<feature type="region of interest" description="Disordered" evidence="6">
    <location>
        <begin position="852"/>
        <end position="929"/>
    </location>
</feature>
<comment type="caution">
    <text evidence="9">The sequence shown here is derived from an EMBL/GenBank/DDBJ whole genome shotgun (WGS) entry which is preliminary data.</text>
</comment>
<feature type="compositionally biased region" description="Low complexity" evidence="6">
    <location>
        <begin position="567"/>
        <end position="579"/>
    </location>
</feature>
<dbReference type="Proteomes" id="UP000597762">
    <property type="component" value="Unassembled WGS sequence"/>
</dbReference>
<accession>A0A812DAJ0</accession>
<keyword evidence="10" id="KW-1185">Reference proteome</keyword>
<dbReference type="SMART" id="SM01424">
    <property type="entry name" value="HAP1_N"/>
    <property type="match status" value="1"/>
</dbReference>
<dbReference type="InterPro" id="IPR006933">
    <property type="entry name" value="HAP1_N"/>
</dbReference>
<dbReference type="EMBL" id="CAHIKZ030002663">
    <property type="protein sequence ID" value="CAE1290456.1"/>
    <property type="molecule type" value="Genomic_DNA"/>
</dbReference>
<dbReference type="Pfam" id="PF04849">
    <property type="entry name" value="HAP1_N"/>
    <property type="match status" value="2"/>
</dbReference>
<keyword evidence="3 5" id="KW-0175">Coiled coil</keyword>
<dbReference type="PANTHER" id="PTHR15751:SF12">
    <property type="entry name" value="TRAFFICKING KINESIN-BINDING PROTEIN MILT"/>
    <property type="match status" value="1"/>
</dbReference>
<feature type="region of interest" description="Disordered" evidence="6">
    <location>
        <begin position="997"/>
        <end position="1019"/>
    </location>
</feature>
<dbReference type="PANTHER" id="PTHR15751">
    <property type="entry name" value="TRAFFICKING KINESIN-BINDING PROTEIN"/>
    <property type="match status" value="1"/>
</dbReference>
<feature type="region of interest" description="Disordered" evidence="6">
    <location>
        <begin position="313"/>
        <end position="340"/>
    </location>
</feature>
<dbReference type="GO" id="GO:0006605">
    <property type="term" value="P:protein targeting"/>
    <property type="evidence" value="ECO:0007669"/>
    <property type="project" value="TreeGrafter"/>
</dbReference>
<sequence length="1038" mass="115103">MSVKELNFNFAVWNRTSLPYRCLEALVTPEKSCLLSHEFSAAHCVGVLECVPDSVKLASHDQGQVDSLKAGTDVYETNHDKRWMNPRVDASVITDVCNRADLPEVEILSLLEEQIPKYKLRADTITDFRGYDNEDWIQTPLIPLDDDLELTTEQIEETLKYFILCAQRVTQMTRTYNDIEAVTRLLEEKYVIHVVQLQMFLGSNYPLLLVEASFVCLMDVIIEPVHLSCRQNGQHTMDAVDKLLTLVEGKERDLELAARIGQTLLEKNKELSDKTDHLEEQLTVANDKVSQLKHEISMKDELLRFYTQDLENAECDSNSSTPTKPDKEQPKSSSEKGFNLSNINVDSLQKKVRLLEDDNLQLRLETSQLASVTEDYEEKEEKLVQDCLKQLSDVNSQLESFSDELAQKTEESSRQKEEITNLLSQVVELQRKNREISFENLEYHKKLEAAKDSQQKLTKELAEWQDRYDELMELFEEVQDELRTLRRKHKPSASKHYMSSTSLMRGDSLASELETSMRSEIEYPHGYSPAERRIHNWKIFETARAAKKATQKMKERRSSSLLLKVPSGESSTESASTSVRSSLYLSDGESFASDGYNADLESVCGSSNSNQLGRPGIPGSNDLETALRRLLVKRNWGLPDKDGKTVPGSTKHAELLQRSIMEQSFSEGLSTPMFCPTPESMVSSDSIMSGLSVSGSASVHFKIPEKLQIVKPMEGSVTLRHWQQLAQPHIGGIFESRPGVQIKGEKKIDIEEEVYNLSDYEEDDDYQSCPSKRFPESSTIYTYTDSTVMHPSAQHYSLVKEPSDQSNSMPSIPGSGKANTKKTADTTTFSMSLGLAAILNERGLSETWKFGRRRKGNSLSPGGDGATSDDSFSGSGIYTRSGGSSSDVTPTHTIRKKGSIQKDSNANSTGSATPTTDTTPTESPAKTQSVGASFLNTLKSKGFSIYGILSSPSSDNNNQSGDSTAADSLSDSSAVYDSSATSTTVAAAAEGMTTTTSAGAVQENNQNNNTNSDDTSNKVFDESGVLGAITSFRQGGIL</sequence>
<feature type="domain" description="Trafficking kinesin-binding protein C-terminal" evidence="7">
    <location>
        <begin position="555"/>
        <end position="716"/>
    </location>
</feature>
<gene>
    <name evidence="9" type="ORF">SPHA_48207</name>
</gene>
<evidence type="ECO:0000259" key="8">
    <source>
        <dbReference type="SMART" id="SM01424"/>
    </source>
</evidence>
<feature type="compositionally biased region" description="Low complexity" evidence="6">
    <location>
        <begin position="908"/>
        <end position="927"/>
    </location>
</feature>
<evidence type="ECO:0000256" key="6">
    <source>
        <dbReference type="SAM" id="MobiDB-lite"/>
    </source>
</evidence>
<evidence type="ECO:0000256" key="4">
    <source>
        <dbReference type="ARBA" id="ARBA00023128"/>
    </source>
</evidence>
<organism evidence="9 10">
    <name type="scientific">Acanthosepion pharaonis</name>
    <name type="common">Pharaoh cuttlefish</name>
    <name type="synonym">Sepia pharaonis</name>
    <dbReference type="NCBI Taxonomy" id="158019"/>
    <lineage>
        <taxon>Eukaryota</taxon>
        <taxon>Metazoa</taxon>
        <taxon>Spiralia</taxon>
        <taxon>Lophotrochozoa</taxon>
        <taxon>Mollusca</taxon>
        <taxon>Cephalopoda</taxon>
        <taxon>Coleoidea</taxon>
        <taxon>Decapodiformes</taxon>
        <taxon>Sepiida</taxon>
        <taxon>Sepiina</taxon>
        <taxon>Sepiidae</taxon>
        <taxon>Acanthosepion</taxon>
    </lineage>
</organism>
<protein>
    <submittedName>
        <fullName evidence="9">TRAK1</fullName>
    </submittedName>
</protein>
<dbReference type="InterPro" id="IPR022154">
    <property type="entry name" value="TRAK1/2_C"/>
</dbReference>
<feature type="compositionally biased region" description="Basic and acidic residues" evidence="6">
    <location>
        <begin position="324"/>
        <end position="334"/>
    </location>
</feature>
<dbReference type="GO" id="GO:0017022">
    <property type="term" value="F:myosin binding"/>
    <property type="evidence" value="ECO:0007669"/>
    <property type="project" value="TreeGrafter"/>
</dbReference>
<reference evidence="9" key="1">
    <citation type="submission" date="2021-01" db="EMBL/GenBank/DDBJ databases">
        <authorList>
            <person name="Li R."/>
            <person name="Bekaert M."/>
        </authorList>
    </citation>
    <scope>NUCLEOTIDE SEQUENCE</scope>
    <source>
        <strain evidence="9">Farmed</strain>
    </source>
</reference>
<evidence type="ECO:0000256" key="5">
    <source>
        <dbReference type="SAM" id="Coils"/>
    </source>
</evidence>